<evidence type="ECO:0000313" key="1">
    <source>
        <dbReference type="EMBL" id="KMY48660.1"/>
    </source>
</evidence>
<comment type="caution">
    <text evidence="1">The sequence shown here is derived from an EMBL/GenBank/DDBJ whole genome shotgun (WGS) entry which is preliminary data.</text>
</comment>
<organism evidence="1 2">
    <name type="scientific">Peribacillus loiseleuriae</name>
    <dbReference type="NCBI Taxonomy" id="1679170"/>
    <lineage>
        <taxon>Bacteria</taxon>
        <taxon>Bacillati</taxon>
        <taxon>Bacillota</taxon>
        <taxon>Bacilli</taxon>
        <taxon>Bacillales</taxon>
        <taxon>Bacillaceae</taxon>
        <taxon>Peribacillus</taxon>
    </lineage>
</organism>
<name>A0A0K9GPS5_9BACI</name>
<dbReference type="EMBL" id="LFZW01000001">
    <property type="protein sequence ID" value="KMY48660.1"/>
    <property type="molecule type" value="Genomic_DNA"/>
</dbReference>
<dbReference type="RefSeq" id="WP_049679985.1">
    <property type="nucleotide sequence ID" value="NZ_LFZW01000001.1"/>
</dbReference>
<reference evidence="2" key="1">
    <citation type="submission" date="2015-07" db="EMBL/GenBank/DDBJ databases">
        <title>Genome sequencing project for genomic taxonomy and phylogenomics of Bacillus-like bacteria.</title>
        <authorList>
            <person name="Liu B."/>
            <person name="Wang J."/>
            <person name="Zhu Y."/>
            <person name="Liu G."/>
            <person name="Chen Q."/>
            <person name="Chen Z."/>
            <person name="Lan J."/>
            <person name="Che J."/>
            <person name="Ge C."/>
            <person name="Shi H."/>
            <person name="Pan Z."/>
            <person name="Liu X."/>
        </authorList>
    </citation>
    <scope>NUCLEOTIDE SEQUENCE [LARGE SCALE GENOMIC DNA]</scope>
    <source>
        <strain evidence="2">FJAT-27997</strain>
    </source>
</reference>
<dbReference type="AlphaFoldDB" id="A0A0K9GPS5"/>
<evidence type="ECO:0000313" key="2">
    <source>
        <dbReference type="Proteomes" id="UP000037146"/>
    </source>
</evidence>
<protein>
    <submittedName>
        <fullName evidence="1">Uncharacterized protein</fullName>
    </submittedName>
</protein>
<dbReference type="Proteomes" id="UP000037146">
    <property type="component" value="Unassembled WGS sequence"/>
</dbReference>
<proteinExistence type="predicted"/>
<dbReference type="OrthoDB" id="2573403at2"/>
<accession>A0A0K9GPS5</accession>
<keyword evidence="2" id="KW-1185">Reference proteome</keyword>
<sequence>MTKAEMMDKYFDSYGKRISSAEICKAVDSIFKINLDEIPILSKEMEGAVGVSFSTGNVLASREAMDVRLNQYDKEITGAEIRKVINEILGVNLDAISSLEGARISLYSKGQWVVQHEKDLFVVDTGAGDVDVKVYPTNYFTEQTGLVKLPTDLQHSLTSIGYSYDEKIGSYYFSNPTGEAVPDAFKGKTIGAILKVIQYSFSN</sequence>
<gene>
    <name evidence="1" type="ORF">AC625_03320</name>
</gene>
<dbReference type="PATRIC" id="fig|1679170.3.peg.691"/>